<dbReference type="PIRSF" id="PIRSF037394">
    <property type="entry name" value="ABC_thiamine-permease_YkoE_prd"/>
    <property type="match status" value="1"/>
</dbReference>
<keyword evidence="1" id="KW-0472">Membrane</keyword>
<gene>
    <name evidence="2" type="ORF">EII35_07900</name>
</gene>
<evidence type="ECO:0000313" key="2">
    <source>
        <dbReference type="EMBL" id="RRD49515.1"/>
    </source>
</evidence>
<dbReference type="RefSeq" id="WP_125227921.1">
    <property type="nucleotide sequence ID" value="NZ_RQYT01000015.1"/>
</dbReference>
<name>A0A3P1WT88_9ACTN</name>
<organism evidence="2 3">
    <name type="scientific">Arachnia propionica</name>
    <dbReference type="NCBI Taxonomy" id="1750"/>
    <lineage>
        <taxon>Bacteria</taxon>
        <taxon>Bacillati</taxon>
        <taxon>Actinomycetota</taxon>
        <taxon>Actinomycetes</taxon>
        <taxon>Propionibacteriales</taxon>
        <taxon>Propionibacteriaceae</taxon>
        <taxon>Arachnia</taxon>
    </lineage>
</organism>
<feature type="transmembrane region" description="Helical" evidence="1">
    <location>
        <begin position="52"/>
        <end position="75"/>
    </location>
</feature>
<reference evidence="2 3" key="1">
    <citation type="submission" date="2018-11" db="EMBL/GenBank/DDBJ databases">
        <title>Genomes From Bacteria Associated with the Canine Oral Cavity: a Test Case for Automated Genome-Based Taxonomic Assignment.</title>
        <authorList>
            <person name="Coil D.A."/>
            <person name="Jospin G."/>
            <person name="Darling A.E."/>
            <person name="Wallis C."/>
            <person name="Davis I.J."/>
            <person name="Harris S."/>
            <person name="Eisen J.A."/>
            <person name="Holcombe L.J."/>
            <person name="O'Flynn C."/>
        </authorList>
    </citation>
    <scope>NUCLEOTIDE SEQUENCE [LARGE SCALE GENOMIC DNA]</scope>
    <source>
        <strain evidence="2 3">OH2822_COT-296</strain>
    </source>
</reference>
<feature type="transmembrane region" description="Helical" evidence="1">
    <location>
        <begin position="21"/>
        <end position="40"/>
    </location>
</feature>
<sequence>MTTTTSHPHVATGSPWNWRSIDIVTLAILGVALGVAFWGWDTFLYLPIEAALSAYPPAASLTLGVWLLPAIIGGLVVRRPGAALFCELVAAVVEALLGNEWGLNVLVSGFLQGLGVEIAMAILLWRNWRLVMAVLGGLLAAVLELVLWEWWVYQKEFSWSQRFVALGCALLSGALVAGIGGWALVKALARTGALDAFPPGRERLAESA</sequence>
<dbReference type="OrthoDB" id="8017424at2"/>
<dbReference type="AlphaFoldDB" id="A0A3P1WT88"/>
<proteinExistence type="predicted"/>
<feature type="transmembrane region" description="Helical" evidence="1">
    <location>
        <begin position="130"/>
        <end position="151"/>
    </location>
</feature>
<feature type="transmembrane region" description="Helical" evidence="1">
    <location>
        <begin position="163"/>
        <end position="185"/>
    </location>
</feature>
<dbReference type="InterPro" id="IPR017195">
    <property type="entry name" value="ABC_thiamin-permease_prd"/>
</dbReference>
<dbReference type="Pfam" id="PF09819">
    <property type="entry name" value="ABC_cobalt"/>
    <property type="match status" value="1"/>
</dbReference>
<protein>
    <submittedName>
        <fullName evidence="2">ABC transporter permease</fullName>
    </submittedName>
</protein>
<comment type="caution">
    <text evidence="2">The sequence shown here is derived from an EMBL/GenBank/DDBJ whole genome shotgun (WGS) entry which is preliminary data.</text>
</comment>
<evidence type="ECO:0000313" key="3">
    <source>
        <dbReference type="Proteomes" id="UP000280935"/>
    </source>
</evidence>
<evidence type="ECO:0000256" key="1">
    <source>
        <dbReference type="SAM" id="Phobius"/>
    </source>
</evidence>
<keyword evidence="1" id="KW-0812">Transmembrane</keyword>
<keyword evidence="1" id="KW-1133">Transmembrane helix</keyword>
<accession>A0A3P1WT88</accession>
<dbReference type="EMBL" id="RQYT01000015">
    <property type="protein sequence ID" value="RRD49515.1"/>
    <property type="molecule type" value="Genomic_DNA"/>
</dbReference>
<dbReference type="Proteomes" id="UP000280935">
    <property type="component" value="Unassembled WGS sequence"/>
</dbReference>